<evidence type="ECO:0000313" key="1">
    <source>
        <dbReference type="EMBL" id="KAB2617781.1"/>
    </source>
</evidence>
<comment type="caution">
    <text evidence="1">The sequence shown here is derived from an EMBL/GenBank/DDBJ whole genome shotgun (WGS) entry which is preliminary data.</text>
</comment>
<keyword evidence="2" id="KW-1185">Reference proteome</keyword>
<keyword evidence="1" id="KW-0808">Transferase</keyword>
<keyword evidence="1" id="KW-0675">Receptor</keyword>
<reference evidence="2" key="2">
    <citation type="submission" date="2019-10" db="EMBL/GenBank/DDBJ databases">
        <title>A de novo genome assembly of a pear dwarfing rootstock.</title>
        <authorList>
            <person name="Wang F."/>
            <person name="Wang J."/>
            <person name="Li S."/>
            <person name="Zhang Y."/>
            <person name="Fang M."/>
            <person name="Ma L."/>
            <person name="Zhao Y."/>
            <person name="Jiang S."/>
        </authorList>
    </citation>
    <scope>NUCLEOTIDE SEQUENCE [LARGE SCALE GENOMIC DNA]</scope>
</reference>
<accession>A0A5N5GV48</accession>
<reference evidence="1 2" key="1">
    <citation type="submission" date="2019-09" db="EMBL/GenBank/DDBJ databases">
        <authorList>
            <person name="Ou C."/>
        </authorList>
    </citation>
    <scope>NUCLEOTIDE SEQUENCE [LARGE SCALE GENOMIC DNA]</scope>
    <source>
        <strain evidence="1">S2</strain>
        <tissue evidence="1">Leaf</tissue>
    </source>
</reference>
<reference evidence="1 2" key="3">
    <citation type="submission" date="2019-11" db="EMBL/GenBank/DDBJ databases">
        <title>A de novo genome assembly of a pear dwarfing rootstock.</title>
        <authorList>
            <person name="Wang F."/>
            <person name="Wang J."/>
            <person name="Li S."/>
            <person name="Zhang Y."/>
            <person name="Fang M."/>
            <person name="Ma L."/>
            <person name="Zhao Y."/>
            <person name="Jiang S."/>
        </authorList>
    </citation>
    <scope>NUCLEOTIDE SEQUENCE [LARGE SCALE GENOMIC DNA]</scope>
    <source>
        <strain evidence="1">S2</strain>
        <tissue evidence="1">Leaf</tissue>
    </source>
</reference>
<dbReference type="EMBL" id="SMOL01000401">
    <property type="protein sequence ID" value="KAB2617781.1"/>
    <property type="molecule type" value="Genomic_DNA"/>
</dbReference>
<gene>
    <name evidence="1" type="ORF">D8674_013650</name>
</gene>
<name>A0A5N5GV48_9ROSA</name>
<dbReference type="Proteomes" id="UP000327157">
    <property type="component" value="Chromosome 15"/>
</dbReference>
<protein>
    <submittedName>
        <fullName evidence="1">Receptor-like protein kinase</fullName>
    </submittedName>
</protein>
<sequence>MQRVEHTAPDQIVTPDTHRIWRNWDNVSSIPTDVKEVNPDKVSSIPTDIKRPS</sequence>
<dbReference type="GO" id="GO:0016301">
    <property type="term" value="F:kinase activity"/>
    <property type="evidence" value="ECO:0007669"/>
    <property type="project" value="UniProtKB-KW"/>
</dbReference>
<proteinExistence type="predicted"/>
<dbReference type="AlphaFoldDB" id="A0A5N5GV48"/>
<evidence type="ECO:0000313" key="2">
    <source>
        <dbReference type="Proteomes" id="UP000327157"/>
    </source>
</evidence>
<organism evidence="1 2">
    <name type="scientific">Pyrus ussuriensis x Pyrus communis</name>
    <dbReference type="NCBI Taxonomy" id="2448454"/>
    <lineage>
        <taxon>Eukaryota</taxon>
        <taxon>Viridiplantae</taxon>
        <taxon>Streptophyta</taxon>
        <taxon>Embryophyta</taxon>
        <taxon>Tracheophyta</taxon>
        <taxon>Spermatophyta</taxon>
        <taxon>Magnoliopsida</taxon>
        <taxon>eudicotyledons</taxon>
        <taxon>Gunneridae</taxon>
        <taxon>Pentapetalae</taxon>
        <taxon>rosids</taxon>
        <taxon>fabids</taxon>
        <taxon>Rosales</taxon>
        <taxon>Rosaceae</taxon>
        <taxon>Amygdaloideae</taxon>
        <taxon>Maleae</taxon>
        <taxon>Pyrus</taxon>
    </lineage>
</organism>
<keyword evidence="1" id="KW-0418">Kinase</keyword>